<reference evidence="8" key="1">
    <citation type="submission" date="2009-01" db="EMBL/GenBank/DDBJ databases">
        <title>Complete sequence of Anaeromyxobacter dehalogenans 2CP-1.</title>
        <authorList>
            <person name="Lucas S."/>
            <person name="Copeland A."/>
            <person name="Lapidus A."/>
            <person name="Glavina del Rio T."/>
            <person name="Dalin E."/>
            <person name="Tice H."/>
            <person name="Bruce D."/>
            <person name="Goodwin L."/>
            <person name="Pitluck S."/>
            <person name="Saunders E."/>
            <person name="Brettin T."/>
            <person name="Detter J.C."/>
            <person name="Han C."/>
            <person name="Larimer F."/>
            <person name="Land M."/>
            <person name="Hauser L."/>
            <person name="Kyrpides N."/>
            <person name="Ovchinnikova G."/>
            <person name="Beliaev A.S."/>
            <person name="Richardson P."/>
        </authorList>
    </citation>
    <scope>NUCLEOTIDE SEQUENCE [LARGE SCALE GENOMIC DNA]</scope>
    <source>
        <strain evidence="8">ATCC BAA-258 / DSM 21875 / 2CP-1</strain>
    </source>
</reference>
<evidence type="ECO:0000313" key="8">
    <source>
        <dbReference type="Proteomes" id="UP000007089"/>
    </source>
</evidence>
<dbReference type="EMBL" id="CP001359">
    <property type="protein sequence ID" value="ACL65147.1"/>
    <property type="molecule type" value="Genomic_DNA"/>
</dbReference>
<dbReference type="KEGG" id="acp:A2cp1_1805"/>
<evidence type="ECO:0000313" key="4">
    <source>
        <dbReference type="EMBL" id="ACL65147.1"/>
    </source>
</evidence>
<feature type="domain" description="Transposase IS4-like" evidence="2">
    <location>
        <begin position="255"/>
        <end position="417"/>
    </location>
</feature>
<proteinExistence type="predicted"/>
<accession>B8J678</accession>
<dbReference type="InterPro" id="IPR008490">
    <property type="entry name" value="Transposase_InsH_N"/>
</dbReference>
<dbReference type="EMBL" id="CP001359">
    <property type="protein sequence ID" value="ACL66973.1"/>
    <property type="molecule type" value="Genomic_DNA"/>
</dbReference>
<name>B8J678_ANAD2</name>
<sequence length="427" mass="47624">MSEHDAPRVVRPVRNQLSLQPTDLEALVPDEHPVRAIWTLVERLDLSAFYDEIASRGSNAGRPATDPAVLLALWLFANSEGVGSARLLERLCERDAPYRWICGGVPVNHHTLADFRVEHGKKLDRLMTQVLAALMKEGVVQLRRVAQDGMKVRASAGAASFRRRQSLERCRKEAEEQVRKLRREIESDPSASTKRVQAAKERAAQARLDAVEAALAEVEVVEKQRVERDEKKPSDARRRGEIRVSTTDAESRVMKMADGGFRPAYNVQFATDESGVIVGTDVTNNGTDQPHVVPMLDEIRRRTGETPREYLVDGGFVTLDNIEAIAERGATPYAPLPKPKSKAVDPHAPKRNDTPAIGAWRVRMGTEDAKRVYVQRGVLAERTNADLRVHRRLDRLNVRGLVKVKTIVLLAAISFNIMRLVASRLSA</sequence>
<feature type="region of interest" description="Disordered" evidence="1">
    <location>
        <begin position="224"/>
        <end position="243"/>
    </location>
</feature>
<dbReference type="InterPro" id="IPR002559">
    <property type="entry name" value="Transposase_11"/>
</dbReference>
<dbReference type="GO" id="GO:0003677">
    <property type="term" value="F:DNA binding"/>
    <property type="evidence" value="ECO:0007669"/>
    <property type="project" value="InterPro"/>
</dbReference>
<feature type="domain" description="Transposase InsH N-terminal" evidence="3">
    <location>
        <begin position="23"/>
        <end position="116"/>
    </location>
</feature>
<feature type="compositionally biased region" description="Basic and acidic residues" evidence="1">
    <location>
        <begin position="224"/>
        <end position="242"/>
    </location>
</feature>
<dbReference type="EMBL" id="CP001359">
    <property type="protein sequence ID" value="ACL67189.1"/>
    <property type="molecule type" value="Genomic_DNA"/>
</dbReference>
<dbReference type="RefSeq" id="WP_012633071.1">
    <property type="nucleotide sequence ID" value="NC_011891.1"/>
</dbReference>
<dbReference type="GO" id="GO:0006313">
    <property type="term" value="P:DNA transposition"/>
    <property type="evidence" value="ECO:0007669"/>
    <property type="project" value="InterPro"/>
</dbReference>
<dbReference type="Pfam" id="PF05598">
    <property type="entry name" value="DUF772"/>
    <property type="match status" value="1"/>
</dbReference>
<dbReference type="Pfam" id="PF01609">
    <property type="entry name" value="DDE_Tnp_1"/>
    <property type="match status" value="1"/>
</dbReference>
<organism evidence="6 8">
    <name type="scientific">Anaeromyxobacter dehalogenans (strain ATCC BAA-258 / DSM 21875 / 2CP-1)</name>
    <dbReference type="NCBI Taxonomy" id="455488"/>
    <lineage>
        <taxon>Bacteria</taxon>
        <taxon>Pseudomonadati</taxon>
        <taxon>Myxococcota</taxon>
        <taxon>Myxococcia</taxon>
        <taxon>Myxococcales</taxon>
        <taxon>Cystobacterineae</taxon>
        <taxon>Anaeromyxobacteraceae</taxon>
        <taxon>Anaeromyxobacter</taxon>
    </lineage>
</organism>
<evidence type="ECO:0000313" key="7">
    <source>
        <dbReference type="EMBL" id="ACL67189.1"/>
    </source>
</evidence>
<dbReference type="Proteomes" id="UP000007089">
    <property type="component" value="Chromosome"/>
</dbReference>
<dbReference type="InterPro" id="IPR047629">
    <property type="entry name" value="IS1182_transpos"/>
</dbReference>
<protein>
    <submittedName>
        <fullName evidence="6">Transposase IS4 family protein</fullName>
    </submittedName>
</protein>
<dbReference type="KEGG" id="acp:A2cp1_3643"/>
<dbReference type="GO" id="GO:0004803">
    <property type="term" value="F:transposase activity"/>
    <property type="evidence" value="ECO:0007669"/>
    <property type="project" value="InterPro"/>
</dbReference>
<dbReference type="HOGENOM" id="CLU_021293_12_0_7"/>
<evidence type="ECO:0000256" key="1">
    <source>
        <dbReference type="SAM" id="MobiDB-lite"/>
    </source>
</evidence>
<dbReference type="KEGG" id="acp:A2cp1_1809"/>
<feature type="compositionally biased region" description="Basic and acidic residues" evidence="1">
    <location>
        <begin position="342"/>
        <end position="353"/>
    </location>
</feature>
<evidence type="ECO:0000313" key="5">
    <source>
        <dbReference type="EMBL" id="ACL65151.1"/>
    </source>
</evidence>
<dbReference type="PANTHER" id="PTHR33408">
    <property type="entry name" value="TRANSPOSASE"/>
    <property type="match status" value="1"/>
</dbReference>
<keyword evidence="8" id="KW-1185">Reference proteome</keyword>
<dbReference type="NCBIfam" id="NF033551">
    <property type="entry name" value="transpos_IS1182"/>
    <property type="match status" value="1"/>
</dbReference>
<evidence type="ECO:0000313" key="6">
    <source>
        <dbReference type="EMBL" id="ACL66973.1"/>
    </source>
</evidence>
<dbReference type="AlphaFoldDB" id="B8J678"/>
<evidence type="ECO:0000259" key="2">
    <source>
        <dbReference type="Pfam" id="PF01609"/>
    </source>
</evidence>
<dbReference type="KEGG" id="acp:A2cp1_3866"/>
<feature type="region of interest" description="Disordered" evidence="1">
    <location>
        <begin position="331"/>
        <end position="354"/>
    </location>
</feature>
<evidence type="ECO:0000259" key="3">
    <source>
        <dbReference type="Pfam" id="PF05598"/>
    </source>
</evidence>
<gene>
    <name evidence="4" type="ordered locus">A2cp1_1805</name>
    <name evidence="5" type="ordered locus">A2cp1_1809</name>
    <name evidence="6" type="ordered locus">A2cp1_3643</name>
    <name evidence="7" type="ordered locus">A2cp1_3866</name>
</gene>
<dbReference type="EMBL" id="CP001359">
    <property type="protein sequence ID" value="ACL65151.1"/>
    <property type="molecule type" value="Genomic_DNA"/>
</dbReference>